<dbReference type="Pfam" id="PF01381">
    <property type="entry name" value="HTH_3"/>
    <property type="match status" value="1"/>
</dbReference>
<proteinExistence type="predicted"/>
<name>A0A0G4E4Z7_PSEFS</name>
<organism evidence="2">
    <name type="scientific">Pseudomonas fluorescens (strain SBW25)</name>
    <dbReference type="NCBI Taxonomy" id="216595"/>
    <lineage>
        <taxon>Bacteria</taxon>
        <taxon>Pseudomonadati</taxon>
        <taxon>Pseudomonadota</taxon>
        <taxon>Gammaproteobacteria</taxon>
        <taxon>Pseudomonadales</taxon>
        <taxon>Pseudomonadaceae</taxon>
        <taxon>Pseudomonas</taxon>
    </lineage>
</organism>
<dbReference type="PROSITE" id="PS50943">
    <property type="entry name" value="HTH_CROC1"/>
    <property type="match status" value="1"/>
</dbReference>
<evidence type="ECO:0000313" key="2">
    <source>
        <dbReference type="EMBL" id="CEK42012.1"/>
    </source>
</evidence>
<reference evidence="2" key="1">
    <citation type="submission" date="2014-12" db="EMBL/GenBank/DDBJ databases">
        <authorList>
            <person name="Hall J."/>
        </authorList>
    </citation>
    <scope>NUCLEOTIDE SEQUENCE [LARGE SCALE GENOMIC DNA]</scope>
    <source>
        <strain evidence="2">SBW25</strain>
        <plasmid evidence="2">pQBR57</plasmid>
    </source>
</reference>
<geneLocation type="plasmid" evidence="2">
    <name>pQBR57</name>
</geneLocation>
<feature type="domain" description="HTH cro/C1-type" evidence="1">
    <location>
        <begin position="27"/>
        <end position="75"/>
    </location>
</feature>
<dbReference type="CDD" id="cd00093">
    <property type="entry name" value="HTH_XRE"/>
    <property type="match status" value="1"/>
</dbReference>
<dbReference type="Gene3D" id="1.10.260.40">
    <property type="entry name" value="lambda repressor-like DNA-binding domains"/>
    <property type="match status" value="1"/>
</dbReference>
<evidence type="ECO:0000259" key="1">
    <source>
        <dbReference type="PROSITE" id="PS50943"/>
    </source>
</evidence>
<gene>
    <name evidence="2" type="ORF">PQBR57_0059</name>
</gene>
<dbReference type="InterPro" id="IPR001387">
    <property type="entry name" value="Cro/C1-type_HTH"/>
</dbReference>
<sequence>MANVSPNIREEEGGRLRVAYQRMKLTKRITQSDIALACGWTSASTFNRLLSGKIPLTLESVTKLAAALGVKPSSISPRLVQDKAAGQEGKVSRLLPVSAVKDVRRGSWGEPFITTSRLPFFTGDSTAFAIVFDSQVAPDGLAGWVVVVEPAMKAVTGDCVVVRHGPGKYSYGRLTVSEADGSHSVEIGGLGMILAGPRRCMVVSALCRLGDLRDFRACAENE</sequence>
<dbReference type="RefSeq" id="WP_192963231.1">
    <property type="nucleotide sequence ID" value="NZ_LN713926.1"/>
</dbReference>
<accession>A0A0G4E4Z7</accession>
<dbReference type="AlphaFoldDB" id="A0A0G4E4Z7"/>
<keyword evidence="2" id="KW-0614">Plasmid</keyword>
<dbReference type="GO" id="GO:0003677">
    <property type="term" value="F:DNA binding"/>
    <property type="evidence" value="ECO:0007669"/>
    <property type="project" value="InterPro"/>
</dbReference>
<dbReference type="InterPro" id="IPR010982">
    <property type="entry name" value="Lambda_DNA-bd_dom_sf"/>
</dbReference>
<protein>
    <recommendedName>
        <fullName evidence="1">HTH cro/C1-type domain-containing protein</fullName>
    </recommendedName>
</protein>
<reference evidence="2" key="2">
    <citation type="submission" date="2015-06" db="EMBL/GenBank/DDBJ databases">
        <title>Environmentally co-occuring mercury resistance plasmids are genetically and phenotypically diverse and confer variable context-dependent fitness effects.</title>
        <authorList>
            <person name="Hall J.P.J."/>
            <person name="Harrison E."/>
            <person name="Lilley A.K."/>
            <person name="Paterson S."/>
            <person name="Spiers A.J."/>
            <person name="Brockhurst M.A."/>
        </authorList>
    </citation>
    <scope>NUCLEOTIDE SEQUENCE [LARGE SCALE GENOMIC DNA]</scope>
    <source>
        <strain evidence="2">SBW25</strain>
        <plasmid evidence="2">pQBR57</plasmid>
    </source>
</reference>
<dbReference type="SUPFAM" id="SSF47413">
    <property type="entry name" value="lambda repressor-like DNA-binding domains"/>
    <property type="match status" value="1"/>
</dbReference>
<dbReference type="EMBL" id="LN713926">
    <property type="protein sequence ID" value="CEK42012.1"/>
    <property type="molecule type" value="Genomic_DNA"/>
</dbReference>
<dbReference type="SMART" id="SM00530">
    <property type="entry name" value="HTH_XRE"/>
    <property type="match status" value="1"/>
</dbReference>